<proteinExistence type="predicted"/>
<accession>A0A6J7DHZ3</accession>
<protein>
    <submittedName>
        <fullName evidence="1">Unannotated protein</fullName>
    </submittedName>
</protein>
<dbReference type="PANTHER" id="PTHR20883">
    <property type="entry name" value="PHYTANOYL-COA DIOXYGENASE DOMAIN CONTAINING 1"/>
    <property type="match status" value="1"/>
</dbReference>
<name>A0A6J7DHZ3_9ZZZZ</name>
<dbReference type="InterPro" id="IPR008775">
    <property type="entry name" value="Phytyl_CoA_dOase-like"/>
</dbReference>
<sequence>MLYSGKSSAQHCGRTRLKIFKATINIYYLGMGITLQSFDSPSGPAVEFFKQQGWVLIDTLNADQTHQLQAWVDEVAAWPVEGGEWIHHREMTAAGPQLARTENFTPFHDGLRALLRTGAMLDVASALLGEEAVLYKEKVNYKLTGGAGFAPHQDAPAYRFIENHISCMVAVDDSTLENGCLDVVSARYDAILPMDERGCITAEVVESMTWIPAPIKAGQTLWFHSRTPHRSGPNTSSKNRRALYPTYNALREGDLRDAYYAQKHQEWQEARDRGEKPGLSLIGDFQGVLIDE</sequence>
<dbReference type="AlphaFoldDB" id="A0A6J7DHZ3"/>
<dbReference type="Pfam" id="PF05721">
    <property type="entry name" value="PhyH"/>
    <property type="match status" value="1"/>
</dbReference>
<organism evidence="1">
    <name type="scientific">freshwater metagenome</name>
    <dbReference type="NCBI Taxonomy" id="449393"/>
    <lineage>
        <taxon>unclassified sequences</taxon>
        <taxon>metagenomes</taxon>
        <taxon>ecological metagenomes</taxon>
    </lineage>
</organism>
<dbReference type="EMBL" id="CAFBLN010000016">
    <property type="protein sequence ID" value="CAB4866843.1"/>
    <property type="molecule type" value="Genomic_DNA"/>
</dbReference>
<evidence type="ECO:0000313" key="1">
    <source>
        <dbReference type="EMBL" id="CAB4866843.1"/>
    </source>
</evidence>
<reference evidence="1" key="1">
    <citation type="submission" date="2020-05" db="EMBL/GenBank/DDBJ databases">
        <authorList>
            <person name="Chiriac C."/>
            <person name="Salcher M."/>
            <person name="Ghai R."/>
            <person name="Kavagutti S V."/>
        </authorList>
    </citation>
    <scope>NUCLEOTIDE SEQUENCE</scope>
</reference>
<gene>
    <name evidence="1" type="ORF">UFOPK3381_00570</name>
</gene>
<dbReference type="SUPFAM" id="SSF51197">
    <property type="entry name" value="Clavaminate synthase-like"/>
    <property type="match status" value="1"/>
</dbReference>
<dbReference type="PANTHER" id="PTHR20883:SF46">
    <property type="entry name" value="PHYTANOYL-COA HYDROXYLASE"/>
    <property type="match status" value="1"/>
</dbReference>
<dbReference type="Gene3D" id="2.60.120.620">
    <property type="entry name" value="q2cbj1_9rhob like domain"/>
    <property type="match status" value="1"/>
</dbReference>